<dbReference type="InterPro" id="IPR001910">
    <property type="entry name" value="Inosine/uridine_hydrolase_dom"/>
</dbReference>
<evidence type="ECO:0000256" key="1">
    <source>
        <dbReference type="ARBA" id="ARBA00022801"/>
    </source>
</evidence>
<name>A0A4R6UAF0_9BACI</name>
<dbReference type="Proteomes" id="UP000295632">
    <property type="component" value="Unassembled WGS sequence"/>
</dbReference>
<sequence>MKTKLIIDVDTGIDDAIALALACRSNQLDILGVTTVSGNVSLDMATENTVNVLSLLGVEIPVIPGANQPMARPPVHEHHVHGDNGLGGARLPASEKPLVDATVQADEWIAQSVQAHEGDITILLTGPMTNLAMALDRDPKLPEKVSSLVFMGGSAFDYGNITPVAEFNIFADPEAAKKVLNAGFPSVTMVGLDVTRKALLTPGHLNSLPESPLTAFLKDATAHYMMRYEERNGIKACAMHDPLAVGAVLWPELLGTVPYYVDVETNSDLCDGQTVVDVQQRLRKQPNVNVATTVQSDAFMKAMLHQFDGKEGSES</sequence>
<dbReference type="InterPro" id="IPR036452">
    <property type="entry name" value="Ribo_hydro-like"/>
</dbReference>
<dbReference type="PANTHER" id="PTHR12304:SF4">
    <property type="entry name" value="URIDINE NUCLEOSIDASE"/>
    <property type="match status" value="1"/>
</dbReference>
<dbReference type="SUPFAM" id="SSF53590">
    <property type="entry name" value="Nucleoside hydrolase"/>
    <property type="match status" value="1"/>
</dbReference>
<dbReference type="Pfam" id="PF01156">
    <property type="entry name" value="IU_nuc_hydro"/>
    <property type="match status" value="1"/>
</dbReference>
<keyword evidence="5" id="KW-1185">Reference proteome</keyword>
<dbReference type="GO" id="GO:0045437">
    <property type="term" value="F:uridine nucleosidase activity"/>
    <property type="evidence" value="ECO:0007669"/>
    <property type="project" value="UniProtKB-ARBA"/>
</dbReference>
<proteinExistence type="predicted"/>
<evidence type="ECO:0000313" key="4">
    <source>
        <dbReference type="EMBL" id="TDQ42842.1"/>
    </source>
</evidence>
<keyword evidence="2" id="KW-0326">Glycosidase</keyword>
<comment type="caution">
    <text evidence="4">The sequence shown here is derived from an EMBL/GenBank/DDBJ whole genome shotgun (WGS) entry which is preliminary data.</text>
</comment>
<protein>
    <submittedName>
        <fullName evidence="4">Purine nucleosidase</fullName>
    </submittedName>
</protein>
<feature type="domain" description="Inosine/uridine-preferring nucleoside hydrolase" evidence="3">
    <location>
        <begin position="5"/>
        <end position="300"/>
    </location>
</feature>
<keyword evidence="1" id="KW-0378">Hydrolase</keyword>
<dbReference type="Gene3D" id="3.90.245.10">
    <property type="entry name" value="Ribonucleoside hydrolase-like"/>
    <property type="match status" value="1"/>
</dbReference>
<dbReference type="GO" id="GO:0005829">
    <property type="term" value="C:cytosol"/>
    <property type="evidence" value="ECO:0007669"/>
    <property type="project" value="TreeGrafter"/>
</dbReference>
<dbReference type="RefSeq" id="WP_133578668.1">
    <property type="nucleotide sequence ID" value="NZ_SNYJ01000001.1"/>
</dbReference>
<dbReference type="GO" id="GO:0006152">
    <property type="term" value="P:purine nucleoside catabolic process"/>
    <property type="evidence" value="ECO:0007669"/>
    <property type="project" value="TreeGrafter"/>
</dbReference>
<accession>A0A4R6UAF0</accession>
<evidence type="ECO:0000256" key="2">
    <source>
        <dbReference type="ARBA" id="ARBA00023295"/>
    </source>
</evidence>
<dbReference type="InterPro" id="IPR023186">
    <property type="entry name" value="IUNH"/>
</dbReference>
<dbReference type="PANTHER" id="PTHR12304">
    <property type="entry name" value="INOSINE-URIDINE PREFERRING NUCLEOSIDE HYDROLASE"/>
    <property type="match status" value="1"/>
</dbReference>
<gene>
    <name evidence="4" type="ORF">EV213_101271</name>
</gene>
<organism evidence="4 5">
    <name type="scientific">Aureibacillus halotolerans</name>
    <dbReference type="NCBI Taxonomy" id="1508390"/>
    <lineage>
        <taxon>Bacteria</taxon>
        <taxon>Bacillati</taxon>
        <taxon>Bacillota</taxon>
        <taxon>Bacilli</taxon>
        <taxon>Bacillales</taxon>
        <taxon>Bacillaceae</taxon>
        <taxon>Aureibacillus</taxon>
    </lineage>
</organism>
<dbReference type="AlphaFoldDB" id="A0A4R6UAF0"/>
<dbReference type="EMBL" id="SNYJ01000001">
    <property type="protein sequence ID" value="TDQ42842.1"/>
    <property type="molecule type" value="Genomic_DNA"/>
</dbReference>
<dbReference type="GO" id="GO:0008477">
    <property type="term" value="F:purine nucleosidase activity"/>
    <property type="evidence" value="ECO:0007669"/>
    <property type="project" value="TreeGrafter"/>
</dbReference>
<dbReference type="PROSITE" id="PS01247">
    <property type="entry name" value="IUNH"/>
    <property type="match status" value="1"/>
</dbReference>
<dbReference type="InterPro" id="IPR015910">
    <property type="entry name" value="I/U_nuclsd_hydro_CS"/>
</dbReference>
<dbReference type="OrthoDB" id="9797882at2"/>
<evidence type="ECO:0000259" key="3">
    <source>
        <dbReference type="Pfam" id="PF01156"/>
    </source>
</evidence>
<evidence type="ECO:0000313" key="5">
    <source>
        <dbReference type="Proteomes" id="UP000295632"/>
    </source>
</evidence>
<reference evidence="4 5" key="1">
    <citation type="submission" date="2019-03" db="EMBL/GenBank/DDBJ databases">
        <title>Genomic Encyclopedia of Type Strains, Phase IV (KMG-IV): sequencing the most valuable type-strain genomes for metagenomic binning, comparative biology and taxonomic classification.</title>
        <authorList>
            <person name="Goeker M."/>
        </authorList>
    </citation>
    <scope>NUCLEOTIDE SEQUENCE [LARGE SCALE GENOMIC DNA]</scope>
    <source>
        <strain evidence="4 5">DSM 28697</strain>
    </source>
</reference>